<reference evidence="3 4" key="1">
    <citation type="submission" date="2023-03" db="EMBL/GenBank/DDBJ databases">
        <title>NovoSphingobium album sp. nov. isolated from polycyclic aromatic hydrocarbons- and heavy-metal polluted soil.</title>
        <authorList>
            <person name="Liu Z."/>
            <person name="Wang K."/>
        </authorList>
    </citation>
    <scope>NUCLEOTIDE SEQUENCE [LARGE SCALE GENOMIC DNA]</scope>
    <source>
        <strain evidence="3 4">H3SJ31-1</strain>
    </source>
</reference>
<dbReference type="EMBL" id="JARESE010000027">
    <property type="protein sequence ID" value="MDE8651882.1"/>
    <property type="molecule type" value="Genomic_DNA"/>
</dbReference>
<dbReference type="Proteomes" id="UP001216253">
    <property type="component" value="Unassembled WGS sequence"/>
</dbReference>
<comment type="caution">
    <text evidence="3">The sequence shown here is derived from an EMBL/GenBank/DDBJ whole genome shotgun (WGS) entry which is preliminary data.</text>
</comment>
<evidence type="ECO:0000259" key="2">
    <source>
        <dbReference type="Pfam" id="PF16461"/>
    </source>
</evidence>
<accession>A0ABT5WRI9</accession>
<feature type="domain" description="Lambda phage tail tube protein N-terminal" evidence="2">
    <location>
        <begin position="22"/>
        <end position="137"/>
    </location>
</feature>
<evidence type="ECO:0000313" key="4">
    <source>
        <dbReference type="Proteomes" id="UP001216253"/>
    </source>
</evidence>
<evidence type="ECO:0000256" key="1">
    <source>
        <dbReference type="SAM" id="MobiDB-lite"/>
    </source>
</evidence>
<dbReference type="Gene3D" id="4.10.410.40">
    <property type="match status" value="1"/>
</dbReference>
<evidence type="ECO:0000313" key="3">
    <source>
        <dbReference type="EMBL" id="MDE8651882.1"/>
    </source>
</evidence>
<sequence>MTTAAKTNFGKQLWMGPAAGVLVKVAELLTVTPPTITRETIDATSHDSTAGAQEFLVEGIYDPGEVPFQVHYIAGSTGDDAMITAVTDGVLRDFKIVVKSAAGTEDIEFSGYLTSYGPDEAPTTGKQTASGAIKVSGPLSQAASA</sequence>
<keyword evidence="4" id="KW-1185">Reference proteome</keyword>
<name>A0ABT5WRI9_9SPHN</name>
<dbReference type="RefSeq" id="WP_275227964.1">
    <property type="nucleotide sequence ID" value="NZ_JARESE010000027.1"/>
</dbReference>
<protein>
    <submittedName>
        <fullName evidence="3">Phage tail tube protein</fullName>
    </submittedName>
</protein>
<dbReference type="Pfam" id="PF16461">
    <property type="entry name" value="Phage_TTP_12"/>
    <property type="match status" value="1"/>
</dbReference>
<proteinExistence type="predicted"/>
<feature type="region of interest" description="Disordered" evidence="1">
    <location>
        <begin position="118"/>
        <end position="145"/>
    </location>
</feature>
<gene>
    <name evidence="3" type="ORF">PYV00_09130</name>
</gene>
<dbReference type="InterPro" id="IPR032494">
    <property type="entry name" value="Phage_TTP_N"/>
</dbReference>
<organism evidence="3 4">
    <name type="scientific">Novosphingobium album</name>
    <name type="common">ex Liu et al. 2023</name>
    <dbReference type="NCBI Taxonomy" id="3031130"/>
    <lineage>
        <taxon>Bacteria</taxon>
        <taxon>Pseudomonadati</taxon>
        <taxon>Pseudomonadota</taxon>
        <taxon>Alphaproteobacteria</taxon>
        <taxon>Sphingomonadales</taxon>
        <taxon>Sphingomonadaceae</taxon>
        <taxon>Novosphingobium</taxon>
    </lineage>
</organism>